<feature type="compositionally biased region" description="Basic and acidic residues" evidence="7">
    <location>
        <begin position="831"/>
        <end position="852"/>
    </location>
</feature>
<dbReference type="Gene3D" id="2.60.40.150">
    <property type="entry name" value="C2 domain"/>
    <property type="match status" value="2"/>
</dbReference>
<feature type="domain" description="RPGR-interacting protein 1 first C2" evidence="8">
    <location>
        <begin position="920"/>
        <end position="1057"/>
    </location>
</feature>
<feature type="compositionally biased region" description="Polar residues" evidence="7">
    <location>
        <begin position="318"/>
        <end position="333"/>
    </location>
</feature>
<feature type="compositionally biased region" description="Polar residues" evidence="7">
    <location>
        <begin position="342"/>
        <end position="351"/>
    </location>
</feature>
<dbReference type="InterPro" id="IPR035892">
    <property type="entry name" value="C2_domain_sf"/>
</dbReference>
<dbReference type="EMBL" id="JBEUOH010000002">
    <property type="protein sequence ID" value="KAL0901987.1"/>
    <property type="molecule type" value="Genomic_DNA"/>
</dbReference>
<feature type="region of interest" description="Disordered" evidence="7">
    <location>
        <begin position="1493"/>
        <end position="1529"/>
    </location>
</feature>
<feature type="region of interest" description="Disordered" evidence="7">
    <location>
        <begin position="529"/>
        <end position="549"/>
    </location>
</feature>
<feature type="region of interest" description="Disordered" evidence="7">
    <location>
        <begin position="711"/>
        <end position="855"/>
    </location>
</feature>
<reference evidence="10 11" key="1">
    <citation type="submission" date="2024-06" db="EMBL/GenBank/DDBJ databases">
        <title>A chromosome-level genome assembly of beet webworm, Loxostege sticticalis.</title>
        <authorList>
            <person name="Zhang Y."/>
        </authorList>
    </citation>
    <scope>NUCLEOTIDE SEQUENCE [LARGE SCALE GENOMIC DNA]</scope>
    <source>
        <strain evidence="10">AQ026</strain>
        <tissue evidence="10">Whole body</tissue>
    </source>
</reference>
<dbReference type="Pfam" id="PF18111">
    <property type="entry name" value="RPGR1_C"/>
    <property type="match status" value="1"/>
</dbReference>
<proteinExistence type="inferred from homology"/>
<feature type="coiled-coil region" evidence="6">
    <location>
        <begin position="414"/>
        <end position="441"/>
    </location>
</feature>
<evidence type="ECO:0000313" key="11">
    <source>
        <dbReference type="Proteomes" id="UP001549920"/>
    </source>
</evidence>
<dbReference type="Pfam" id="PF11618">
    <property type="entry name" value="C2-C2_1"/>
    <property type="match status" value="1"/>
</dbReference>
<dbReference type="PANTHER" id="PTHR14240">
    <property type="entry name" value="RETINITIS PIGMENTOSA GTPASE REGULATOR-INTERACTING PROTEIN"/>
    <property type="match status" value="1"/>
</dbReference>
<dbReference type="SUPFAM" id="SSF49562">
    <property type="entry name" value="C2 domain (Calcium/lipid-binding domain, CaLB)"/>
    <property type="match status" value="1"/>
</dbReference>
<comment type="similarity">
    <text evidence="2">Belongs to the RPGRIP1 family.</text>
</comment>
<keyword evidence="3 6" id="KW-0175">Coiled coil</keyword>
<comment type="subcellular location">
    <subcellularLocation>
        <location evidence="1">Cell projection</location>
        <location evidence="1">Cilium</location>
    </subcellularLocation>
</comment>
<sequence>MNGPNGYKKEEIKSHMCKSHSARTERDIYRVCPSKLSKKELEDLYYTLLDKNLELKKTVTAQQDQIKVLSTKLQRMTATQKNNVAKEKDCCTYTKSLVNEQKENIADLKKANERMSDRIRVLNVRLCSAKQFMRPSPVTSTSRCTKCSAPPASLKNSSVTVLHTKMSDSNPTTAVSGQGLDKDVMLSTRTVETETDHPEKDNLEKLCNENRCRSLMEELKQKIVDLQEELSKTHGEYSTRITRLETEVSELRTTNDRERTERATSDHQLQIRDQQADQLATRLRDAEAKYGELSTELSIEKRKVAELETRVKAADRASSVSKTLQEHFSNNNQKKTELEIPQSETAGSPSFSPRWDKSSSPRDIPCEALCGPSEATDKPCTDKDESTEKAQHRQSKLSNDSGYIEAYKSPKVEVDKQKDATEELTNRIVQLQLQMNELLSAIKSNPTAKALKEDDVAEFSRTVPLQKENEAERGAERESEIEKTLERATVLKPECCRKDMMTFLDEASTTSQAANVELNKAERESFAKRSMSKNDAHNRLQIPGPLPVDGTYEPPDKMLDKFSNKYNTVKCAIHGRDSEITKESEVNKLEPFSAKNNNAVERPLRIIDKCAIHGRDSEITRESEVSAKNINVVEKPLRIIDGVEKKPTSLDLKNVERDVKVRISSAQNSLESGSKAPANVGSLVEKYKENEGDKCPPSSIIVPVISEQSDDGNKIATQTGEAGSPVQEFRGRSGTFTKGQAYPIPTAAGPSAAGNVQQAETGVRAPTPDNTDHEISSLTDLPSEKDGKSPRDALSPGEEKATTTYTESYTPHTTTDYSTLSEGELPGAGGVRKDQRLSEGETKVDSKDKEAVGRQSARMEAALASITQELSLCRDLLRAQRASEDKKDESLMADLSPGPIALKRAAGSPRIGDAFTPKCIFTLHIGTVVLADEAVINSRDMSLVLTWKFYDQNVSMTRMRAGRVMLFDFSTEYDVKITDHFLNYLKHENMQLIISELDKQDEPFASCALPLRDALLHTNRRADMSLALVAGPYLRQTHDALDLGDEVGVMDLWCLLRVDPALLPIINRAIARTSPPNTSSKQPGTSPGMEQLMEDDHYNNDDDDVSRDLNIQPKLKQKSDPELPKKQGSNPKVPGDVDANNRQSKRKIELYDMLGNHRSTASQGQPEISTMPPIADVARRRSIASQISSPTGPQTPRKNSLRASFLQRNQVEFKDAETPSFRSGVIPNEVQAQNIKTASDMKQVLDCPIMFSHMKWHTNISKITRVYIVYNKFHYRINEPIDSDTHIIYMRFPIYTLPICSTVTYVKRCQMPSINLQKWQKTDTNLCHRKRPSKGVQAASPDAEEISEISRSNRLQNGSKKSVTIAKYNKKIDTCDAMVNPNVQRLYVAYTFLGRSGAELETPLSLPKPKSYVDKCYFQFSKISLIISFSNTFQPRSIPTEPWRPTAPGAHASLPLGEPHRAQAQGLRHLHRPFQLNHGDLLLLGHMARSRSANRIEHRPKDVSEPPEDPLGLDNCEDIRQTPLYSSTP</sequence>
<feature type="compositionally biased region" description="Basic and acidic residues" evidence="7">
    <location>
        <begin position="1494"/>
        <end position="1504"/>
    </location>
</feature>
<accession>A0ABR3ILN6</accession>
<evidence type="ECO:0000256" key="7">
    <source>
        <dbReference type="SAM" id="MobiDB-lite"/>
    </source>
</evidence>
<feature type="compositionally biased region" description="Polar residues" evidence="7">
    <location>
        <begin position="1074"/>
        <end position="1085"/>
    </location>
</feature>
<organism evidence="10 11">
    <name type="scientific">Loxostege sticticalis</name>
    <name type="common">Beet webworm moth</name>
    <dbReference type="NCBI Taxonomy" id="481309"/>
    <lineage>
        <taxon>Eukaryota</taxon>
        <taxon>Metazoa</taxon>
        <taxon>Ecdysozoa</taxon>
        <taxon>Arthropoda</taxon>
        <taxon>Hexapoda</taxon>
        <taxon>Insecta</taxon>
        <taxon>Pterygota</taxon>
        <taxon>Neoptera</taxon>
        <taxon>Endopterygota</taxon>
        <taxon>Lepidoptera</taxon>
        <taxon>Glossata</taxon>
        <taxon>Ditrysia</taxon>
        <taxon>Pyraloidea</taxon>
        <taxon>Crambidae</taxon>
        <taxon>Pyraustinae</taxon>
        <taxon>Loxostege</taxon>
    </lineage>
</organism>
<evidence type="ECO:0000256" key="5">
    <source>
        <dbReference type="ARBA" id="ARBA00023273"/>
    </source>
</evidence>
<dbReference type="Proteomes" id="UP001549920">
    <property type="component" value="Unassembled WGS sequence"/>
</dbReference>
<feature type="region of interest" description="Disordered" evidence="7">
    <location>
        <begin position="310"/>
        <end position="404"/>
    </location>
</feature>
<evidence type="ECO:0000256" key="3">
    <source>
        <dbReference type="ARBA" id="ARBA00023054"/>
    </source>
</evidence>
<protein>
    <submittedName>
        <fullName evidence="10">Uncharacterized protein</fullName>
    </submittedName>
</protein>
<evidence type="ECO:0000313" key="10">
    <source>
        <dbReference type="EMBL" id="KAL0901987.1"/>
    </source>
</evidence>
<dbReference type="InterPro" id="IPR021656">
    <property type="entry name" value="C2-C2_1"/>
</dbReference>
<keyword evidence="4" id="KW-0969">Cilium</keyword>
<feature type="compositionally biased region" description="Basic and acidic residues" evidence="7">
    <location>
        <begin position="375"/>
        <end position="391"/>
    </location>
</feature>
<evidence type="ECO:0000256" key="1">
    <source>
        <dbReference type="ARBA" id="ARBA00004138"/>
    </source>
</evidence>
<evidence type="ECO:0000256" key="4">
    <source>
        <dbReference type="ARBA" id="ARBA00023069"/>
    </source>
</evidence>
<comment type="caution">
    <text evidence="10">The sequence shown here is derived from an EMBL/GenBank/DDBJ whole genome shotgun (WGS) entry which is preliminary data.</text>
</comment>
<evidence type="ECO:0000256" key="2">
    <source>
        <dbReference type="ARBA" id="ARBA00006042"/>
    </source>
</evidence>
<feature type="coiled-coil region" evidence="6">
    <location>
        <begin position="98"/>
        <end position="125"/>
    </location>
</feature>
<keyword evidence="5" id="KW-0966">Cell projection</keyword>
<feature type="domain" description="RPGRIP1 C-terminal" evidence="9">
    <location>
        <begin position="1375"/>
        <end position="1424"/>
    </location>
</feature>
<feature type="compositionally biased region" description="Basic and acidic residues" evidence="7">
    <location>
        <begin position="529"/>
        <end position="538"/>
    </location>
</feature>
<feature type="compositionally biased region" description="Low complexity" evidence="7">
    <location>
        <begin position="802"/>
        <end position="817"/>
    </location>
</feature>
<dbReference type="InterPro" id="IPR041091">
    <property type="entry name" value="RPGRIP1_C"/>
</dbReference>
<dbReference type="InterPro" id="IPR031139">
    <property type="entry name" value="RPGRIP1_fam"/>
</dbReference>
<evidence type="ECO:0000256" key="6">
    <source>
        <dbReference type="SAM" id="Coils"/>
    </source>
</evidence>
<name>A0ABR3ILN6_LOXSC</name>
<evidence type="ECO:0000259" key="8">
    <source>
        <dbReference type="Pfam" id="PF11618"/>
    </source>
</evidence>
<evidence type="ECO:0000259" key="9">
    <source>
        <dbReference type="Pfam" id="PF18111"/>
    </source>
</evidence>
<feature type="region of interest" description="Disordered" evidence="7">
    <location>
        <begin position="1072"/>
        <end position="1144"/>
    </location>
</feature>
<gene>
    <name evidence="10" type="ORF">ABMA27_007122</name>
</gene>
<keyword evidence="11" id="KW-1185">Reference proteome</keyword>
<feature type="compositionally biased region" description="Basic and acidic residues" evidence="7">
    <location>
        <begin position="782"/>
        <end position="801"/>
    </location>
</feature>